<evidence type="ECO:0000256" key="4">
    <source>
        <dbReference type="ARBA" id="ARBA00017858"/>
    </source>
</evidence>
<keyword evidence="16" id="KW-1185">Reference proteome</keyword>
<dbReference type="InterPro" id="IPR020568">
    <property type="entry name" value="Ribosomal_Su5_D2-typ_SF"/>
</dbReference>
<comment type="catalytic activity">
    <reaction evidence="11 13">
        <text>L-homoserine + ATP = O-phospho-L-homoserine + ADP + H(+)</text>
        <dbReference type="Rhea" id="RHEA:13985"/>
        <dbReference type="ChEBI" id="CHEBI:15378"/>
        <dbReference type="ChEBI" id="CHEBI:30616"/>
        <dbReference type="ChEBI" id="CHEBI:57476"/>
        <dbReference type="ChEBI" id="CHEBI:57590"/>
        <dbReference type="ChEBI" id="CHEBI:456216"/>
        <dbReference type="EC" id="2.7.1.39"/>
    </reaction>
</comment>
<evidence type="ECO:0000256" key="2">
    <source>
        <dbReference type="ARBA" id="ARBA00007370"/>
    </source>
</evidence>
<dbReference type="HAMAP" id="MF_00384">
    <property type="entry name" value="Homoser_kinase"/>
    <property type="match status" value="1"/>
</dbReference>
<proteinExistence type="inferred from homology"/>
<comment type="pathway">
    <text evidence="1 13">Amino-acid biosynthesis; L-threonine biosynthesis; L-threonine from L-aspartate: step 4/5.</text>
</comment>
<comment type="caution">
    <text evidence="15">The sequence shown here is derived from an EMBL/GenBank/DDBJ whole genome shotgun (WGS) entry which is preliminary data.</text>
</comment>
<dbReference type="SUPFAM" id="SSF54211">
    <property type="entry name" value="Ribosomal protein S5 domain 2-like"/>
    <property type="match status" value="1"/>
</dbReference>
<evidence type="ECO:0000256" key="10">
    <source>
        <dbReference type="ARBA" id="ARBA00022840"/>
    </source>
</evidence>
<evidence type="ECO:0000313" key="16">
    <source>
        <dbReference type="Proteomes" id="UP000218810"/>
    </source>
</evidence>
<dbReference type="PIRSF" id="PIRSF000676">
    <property type="entry name" value="Homoser_kin"/>
    <property type="match status" value="1"/>
</dbReference>
<dbReference type="GO" id="GO:0005524">
    <property type="term" value="F:ATP binding"/>
    <property type="evidence" value="ECO:0007669"/>
    <property type="project" value="UniProtKB-UniRule"/>
</dbReference>
<reference evidence="16" key="1">
    <citation type="submission" date="2017-09" db="EMBL/GenBank/DDBJ databases">
        <authorList>
            <person name="Zhang Y."/>
            <person name="Huang X."/>
            <person name="Liu J."/>
            <person name="Lu L."/>
            <person name="Peng K."/>
        </authorList>
    </citation>
    <scope>NUCLEOTIDE SEQUENCE [LARGE SCALE GENOMIC DNA]</scope>
    <source>
        <strain evidence="16">S-XJ-1</strain>
    </source>
</reference>
<dbReference type="InterPro" id="IPR014721">
    <property type="entry name" value="Ribsml_uS5_D2-typ_fold_subgr"/>
</dbReference>
<protein>
    <recommendedName>
        <fullName evidence="4 13">Homoserine kinase</fullName>
        <shortName evidence="13">HK</shortName>
        <shortName evidence="13">HSK</shortName>
        <ecNumber evidence="3 13">2.7.1.39</ecNumber>
    </recommendedName>
</protein>
<dbReference type="Pfam" id="PF00288">
    <property type="entry name" value="GHMP_kinases_N"/>
    <property type="match status" value="1"/>
</dbReference>
<dbReference type="InterPro" id="IPR036554">
    <property type="entry name" value="GHMP_kinase_C_sf"/>
</dbReference>
<comment type="similarity">
    <text evidence="2 13">Belongs to the GHMP kinase family. Homoserine kinase subfamily.</text>
</comment>
<evidence type="ECO:0000256" key="11">
    <source>
        <dbReference type="ARBA" id="ARBA00049375"/>
    </source>
</evidence>
<dbReference type="EC" id="2.7.1.39" evidence="3 13"/>
<dbReference type="GO" id="GO:0005737">
    <property type="term" value="C:cytoplasm"/>
    <property type="evidence" value="ECO:0007669"/>
    <property type="project" value="UniProtKB-SubCell"/>
</dbReference>
<evidence type="ECO:0000256" key="13">
    <source>
        <dbReference type="HAMAP-Rule" id="MF_00384"/>
    </source>
</evidence>
<dbReference type="NCBIfam" id="TIGR00191">
    <property type="entry name" value="thrB"/>
    <property type="match status" value="1"/>
</dbReference>
<dbReference type="GO" id="GO:0004413">
    <property type="term" value="F:homoserine kinase activity"/>
    <property type="evidence" value="ECO:0007669"/>
    <property type="project" value="UniProtKB-UniRule"/>
</dbReference>
<dbReference type="GO" id="GO:0009088">
    <property type="term" value="P:threonine biosynthetic process"/>
    <property type="evidence" value="ECO:0007669"/>
    <property type="project" value="UniProtKB-UniRule"/>
</dbReference>
<dbReference type="AlphaFoldDB" id="A0A2A2WQ00"/>
<dbReference type="SUPFAM" id="SSF55060">
    <property type="entry name" value="GHMP Kinase, C-terminal domain"/>
    <property type="match status" value="1"/>
</dbReference>
<gene>
    <name evidence="13" type="primary">thrB</name>
    <name evidence="15" type="ORF">CEY15_09965</name>
</gene>
<keyword evidence="8 13" id="KW-0547">Nucleotide-binding</keyword>
<organism evidence="15 16">
    <name type="scientific">Dietzia natronolimnaea</name>
    <dbReference type="NCBI Taxonomy" id="161920"/>
    <lineage>
        <taxon>Bacteria</taxon>
        <taxon>Bacillati</taxon>
        <taxon>Actinomycetota</taxon>
        <taxon>Actinomycetes</taxon>
        <taxon>Mycobacteriales</taxon>
        <taxon>Dietziaceae</taxon>
        <taxon>Dietzia</taxon>
    </lineage>
</organism>
<evidence type="ECO:0000256" key="12">
    <source>
        <dbReference type="ARBA" id="ARBA00049954"/>
    </source>
</evidence>
<keyword evidence="13" id="KW-0963">Cytoplasm</keyword>
<dbReference type="PANTHER" id="PTHR20861">
    <property type="entry name" value="HOMOSERINE/4-DIPHOSPHOCYTIDYL-2-C-METHYL-D-ERYTHRITOL KINASE"/>
    <property type="match status" value="1"/>
</dbReference>
<evidence type="ECO:0000259" key="14">
    <source>
        <dbReference type="Pfam" id="PF00288"/>
    </source>
</evidence>
<keyword evidence="5 13" id="KW-0028">Amino-acid biosynthesis</keyword>
<feature type="domain" description="GHMP kinase N-terminal" evidence="14">
    <location>
        <begin position="82"/>
        <end position="163"/>
    </location>
</feature>
<keyword evidence="9 13" id="KW-0418">Kinase</keyword>
<dbReference type="InterPro" id="IPR006204">
    <property type="entry name" value="GHMP_kinase_N_dom"/>
</dbReference>
<dbReference type="InterPro" id="IPR000870">
    <property type="entry name" value="Homoserine_kinase"/>
</dbReference>
<dbReference type="PROSITE" id="PS00627">
    <property type="entry name" value="GHMP_KINASES_ATP"/>
    <property type="match status" value="1"/>
</dbReference>
<dbReference type="UniPathway" id="UPA00050">
    <property type="reaction ID" value="UER00064"/>
</dbReference>
<comment type="subcellular location">
    <subcellularLocation>
        <location evidence="13">Cytoplasm</location>
    </subcellularLocation>
</comment>
<dbReference type="Proteomes" id="UP000218810">
    <property type="component" value="Unassembled WGS sequence"/>
</dbReference>
<sequence length="320" mass="32290">MSAVSGAGPEVFGSSGGRILPVGRSVTVEVPASSANLGPGFDALGVALGLYDTITVTTIASGLELEVSGEGAGQVPEDASHLVAKAVEAGLRAGGTGAPGVRITCTNAIPHSRGLGSSASAAVGGLVAANGLMGQVLTDEHLVQLASEFEGHPDNAAASVLGGVVVSWTERSATAVTYRAVRMEVDPTIVATVLVPSETSSTAQTRGLLPETVPHEDAAFNASRAALMSVALAAHPEFLLAATEDRLHQSYRAPALVGTTEWIARLRGRGLAATVSGAGPTVLVLGTTPLPTDLRADAEAQGWQVLDLEIAEGARVLAEQ</sequence>
<accession>A0A2A2WQ00</accession>
<dbReference type="Gene3D" id="3.30.230.10">
    <property type="match status" value="1"/>
</dbReference>
<dbReference type="EMBL" id="NTGA01000017">
    <property type="protein sequence ID" value="PAY23113.1"/>
    <property type="molecule type" value="Genomic_DNA"/>
</dbReference>
<dbReference type="OrthoDB" id="9769912at2"/>
<evidence type="ECO:0000256" key="1">
    <source>
        <dbReference type="ARBA" id="ARBA00005015"/>
    </source>
</evidence>
<evidence type="ECO:0000256" key="8">
    <source>
        <dbReference type="ARBA" id="ARBA00022741"/>
    </source>
</evidence>
<evidence type="ECO:0000256" key="6">
    <source>
        <dbReference type="ARBA" id="ARBA00022679"/>
    </source>
</evidence>
<keyword evidence="6 13" id="KW-0808">Transferase</keyword>
<keyword evidence="10 13" id="KW-0067">ATP-binding</keyword>
<dbReference type="InterPro" id="IPR006203">
    <property type="entry name" value="GHMP_knse_ATP-bd_CS"/>
</dbReference>
<feature type="binding site" evidence="13">
    <location>
        <begin position="110"/>
        <end position="120"/>
    </location>
    <ligand>
        <name>ATP</name>
        <dbReference type="ChEBI" id="CHEBI:30616"/>
    </ligand>
</feature>
<comment type="function">
    <text evidence="12 13">Catalyzes the ATP-dependent phosphorylation of L-homoserine to L-homoserine phosphate.</text>
</comment>
<evidence type="ECO:0000313" key="15">
    <source>
        <dbReference type="EMBL" id="PAY23113.1"/>
    </source>
</evidence>
<dbReference type="RefSeq" id="WP_095718310.1">
    <property type="nucleotide sequence ID" value="NZ_NTGA01000017.1"/>
</dbReference>
<keyword evidence="7 13" id="KW-0791">Threonine biosynthesis</keyword>
<dbReference type="PANTHER" id="PTHR20861:SF1">
    <property type="entry name" value="HOMOSERINE KINASE"/>
    <property type="match status" value="1"/>
</dbReference>
<evidence type="ECO:0000256" key="5">
    <source>
        <dbReference type="ARBA" id="ARBA00022605"/>
    </source>
</evidence>
<name>A0A2A2WQ00_9ACTN</name>
<dbReference type="Gene3D" id="3.30.70.890">
    <property type="entry name" value="GHMP kinase, C-terminal domain"/>
    <property type="match status" value="1"/>
</dbReference>
<evidence type="ECO:0000256" key="3">
    <source>
        <dbReference type="ARBA" id="ARBA00012078"/>
    </source>
</evidence>
<evidence type="ECO:0000256" key="9">
    <source>
        <dbReference type="ARBA" id="ARBA00022777"/>
    </source>
</evidence>
<evidence type="ECO:0000256" key="7">
    <source>
        <dbReference type="ARBA" id="ARBA00022697"/>
    </source>
</evidence>
<dbReference type="PRINTS" id="PR00958">
    <property type="entry name" value="HOMSERKINASE"/>
</dbReference>